<name>A0A5C6NSC5_9TELE</name>
<evidence type="ECO:0008006" key="3">
    <source>
        <dbReference type="Google" id="ProtNLM"/>
    </source>
</evidence>
<sequence length="112" mass="12497">MLSHKSFHVSKVKPVAESDLVPPPRVVDGGPADTVRSILDVRHRGREFQFLVDWEGPAQPSSFEVSTPPCWTRERAGLDSCVGSALELFVRPGRLDECFPAVQEDCQFDFVK</sequence>
<gene>
    <name evidence="1" type="ORF">D4764_18G0002970</name>
</gene>
<accession>A0A5C6NSC5</accession>
<dbReference type="Proteomes" id="UP000324091">
    <property type="component" value="Chromosome 18"/>
</dbReference>
<evidence type="ECO:0000313" key="2">
    <source>
        <dbReference type="Proteomes" id="UP000324091"/>
    </source>
</evidence>
<organism evidence="1 2">
    <name type="scientific">Takifugu flavidus</name>
    <name type="common">sansaifugu</name>
    <dbReference type="NCBI Taxonomy" id="433684"/>
    <lineage>
        <taxon>Eukaryota</taxon>
        <taxon>Metazoa</taxon>
        <taxon>Chordata</taxon>
        <taxon>Craniata</taxon>
        <taxon>Vertebrata</taxon>
        <taxon>Euteleostomi</taxon>
        <taxon>Actinopterygii</taxon>
        <taxon>Neopterygii</taxon>
        <taxon>Teleostei</taxon>
        <taxon>Neoteleostei</taxon>
        <taxon>Acanthomorphata</taxon>
        <taxon>Eupercaria</taxon>
        <taxon>Tetraodontiformes</taxon>
        <taxon>Tetradontoidea</taxon>
        <taxon>Tetraodontidae</taxon>
        <taxon>Takifugu</taxon>
    </lineage>
</organism>
<protein>
    <recommendedName>
        <fullName evidence="3">Chromo domain-containing protein</fullName>
    </recommendedName>
</protein>
<reference evidence="1 2" key="1">
    <citation type="submission" date="2019-04" db="EMBL/GenBank/DDBJ databases">
        <title>Chromosome genome assembly for Takifugu flavidus.</title>
        <authorList>
            <person name="Xiao S."/>
        </authorList>
    </citation>
    <scope>NUCLEOTIDE SEQUENCE [LARGE SCALE GENOMIC DNA]</scope>
    <source>
        <strain evidence="1">HTHZ2018</strain>
        <tissue evidence="1">Muscle</tissue>
    </source>
</reference>
<evidence type="ECO:0000313" key="1">
    <source>
        <dbReference type="EMBL" id="TWW69491.1"/>
    </source>
</evidence>
<dbReference type="InterPro" id="IPR016197">
    <property type="entry name" value="Chromo-like_dom_sf"/>
</dbReference>
<proteinExistence type="predicted"/>
<keyword evidence="2" id="KW-1185">Reference proteome</keyword>
<comment type="caution">
    <text evidence="1">The sequence shown here is derived from an EMBL/GenBank/DDBJ whole genome shotgun (WGS) entry which is preliminary data.</text>
</comment>
<dbReference type="EMBL" id="RHFK02000010">
    <property type="protein sequence ID" value="TWW69491.1"/>
    <property type="molecule type" value="Genomic_DNA"/>
</dbReference>
<dbReference type="SUPFAM" id="SSF54160">
    <property type="entry name" value="Chromo domain-like"/>
    <property type="match status" value="1"/>
</dbReference>
<dbReference type="AlphaFoldDB" id="A0A5C6NSC5"/>